<name>A0A1Y2N810_PSEAH</name>
<accession>A0A1Y2N810</accession>
<keyword evidence="4 8" id="KW-0560">Oxidoreductase</keyword>
<comment type="caution">
    <text evidence="8">The sequence shown here is derived from an EMBL/GenBank/DDBJ whole genome shotgun (WGS) entry which is preliminary data.</text>
</comment>
<keyword evidence="3" id="KW-0479">Metal-binding</keyword>
<evidence type="ECO:0000256" key="6">
    <source>
        <dbReference type="ARBA" id="ARBA00023014"/>
    </source>
</evidence>
<keyword evidence="2" id="KW-0001">2Fe-2S</keyword>
<dbReference type="RefSeq" id="WP_085911232.1">
    <property type="nucleotide sequence ID" value="NZ_AP018920.1"/>
</dbReference>
<evidence type="ECO:0000256" key="2">
    <source>
        <dbReference type="ARBA" id="ARBA00022714"/>
    </source>
</evidence>
<evidence type="ECO:0000256" key="3">
    <source>
        <dbReference type="ARBA" id="ARBA00022723"/>
    </source>
</evidence>
<feature type="domain" description="Rieske" evidence="7">
    <location>
        <begin position="62"/>
        <end position="164"/>
    </location>
</feature>
<dbReference type="OrthoDB" id="5243643at2"/>
<dbReference type="GO" id="GO:0018618">
    <property type="term" value="F:anthranilate 1,2-dioxygenase (deaminating, decarboxylating) activity"/>
    <property type="evidence" value="ECO:0007669"/>
    <property type="project" value="UniProtKB-EC"/>
</dbReference>
<evidence type="ECO:0000313" key="8">
    <source>
        <dbReference type="EMBL" id="OSY43341.1"/>
    </source>
</evidence>
<dbReference type="PRINTS" id="PR00090">
    <property type="entry name" value="RNGDIOXGNASE"/>
</dbReference>
<dbReference type="Gene3D" id="2.102.10.10">
    <property type="entry name" value="Rieske [2Fe-2S] iron-sulphur domain"/>
    <property type="match status" value="1"/>
</dbReference>
<dbReference type="EC" id="1.14.12.1" evidence="8"/>
<dbReference type="InterPro" id="IPR036922">
    <property type="entry name" value="Rieske_2Fe-2S_sf"/>
</dbReference>
<dbReference type="Pfam" id="PF00848">
    <property type="entry name" value="Ring_hydroxyl_A"/>
    <property type="match status" value="1"/>
</dbReference>
<dbReference type="Proteomes" id="UP000194360">
    <property type="component" value="Unassembled WGS sequence"/>
</dbReference>
<dbReference type="Pfam" id="PF00355">
    <property type="entry name" value="Rieske"/>
    <property type="match status" value="1"/>
</dbReference>
<organism evidence="8 9">
    <name type="scientific">Pseudonocardia autotrophica</name>
    <name type="common">Amycolata autotrophica</name>
    <name type="synonym">Nocardia autotrophica</name>
    <dbReference type="NCBI Taxonomy" id="2074"/>
    <lineage>
        <taxon>Bacteria</taxon>
        <taxon>Bacillati</taxon>
        <taxon>Actinomycetota</taxon>
        <taxon>Actinomycetes</taxon>
        <taxon>Pseudonocardiales</taxon>
        <taxon>Pseudonocardiaceae</taxon>
        <taxon>Pseudonocardia</taxon>
    </lineage>
</organism>
<evidence type="ECO:0000256" key="4">
    <source>
        <dbReference type="ARBA" id="ARBA00023002"/>
    </source>
</evidence>
<comment type="cofactor">
    <cofactor evidence="1">
        <name>Fe cation</name>
        <dbReference type="ChEBI" id="CHEBI:24875"/>
    </cofactor>
</comment>
<proteinExistence type="predicted"/>
<gene>
    <name evidence="8" type="primary">antA</name>
    <name evidence="8" type="ORF">BG845_00946</name>
</gene>
<keyword evidence="9" id="KW-1185">Reference proteome</keyword>
<keyword evidence="8" id="KW-0223">Dioxygenase</keyword>
<dbReference type="InterPro" id="IPR015879">
    <property type="entry name" value="Ring_hydroxy_dOase_asu_C_dom"/>
</dbReference>
<dbReference type="PROSITE" id="PS51296">
    <property type="entry name" value="RIESKE"/>
    <property type="match status" value="1"/>
</dbReference>
<dbReference type="GO" id="GO:0004497">
    <property type="term" value="F:monooxygenase activity"/>
    <property type="evidence" value="ECO:0007669"/>
    <property type="project" value="UniProtKB-ARBA"/>
</dbReference>
<reference evidence="8 9" key="1">
    <citation type="submission" date="2016-09" db="EMBL/GenBank/DDBJ databases">
        <title>Pseudonocardia autotrophica DSM535, a candidate organism with high potential of specific P450 cytochromes.</title>
        <authorList>
            <person name="Grumaz C."/>
            <person name="Vainshtein Y."/>
            <person name="Kirstahler P."/>
            <person name="Sohn K."/>
        </authorList>
    </citation>
    <scope>NUCLEOTIDE SEQUENCE [LARGE SCALE GENOMIC DNA]</scope>
    <source>
        <strain evidence="8 9">DSM 535</strain>
    </source>
</reference>
<evidence type="ECO:0000259" key="7">
    <source>
        <dbReference type="PROSITE" id="PS51296"/>
    </source>
</evidence>
<evidence type="ECO:0000313" key="9">
    <source>
        <dbReference type="Proteomes" id="UP000194360"/>
    </source>
</evidence>
<dbReference type="CDD" id="cd03469">
    <property type="entry name" value="Rieske_RO_Alpha_N"/>
    <property type="match status" value="1"/>
</dbReference>
<keyword evidence="6" id="KW-0411">Iron-sulfur</keyword>
<dbReference type="PANTHER" id="PTHR43756">
    <property type="entry name" value="CHOLINE MONOOXYGENASE, CHLOROPLASTIC"/>
    <property type="match status" value="1"/>
</dbReference>
<dbReference type="SUPFAM" id="SSF50022">
    <property type="entry name" value="ISP domain"/>
    <property type="match status" value="1"/>
</dbReference>
<dbReference type="InterPro" id="IPR001663">
    <property type="entry name" value="Rng_hydr_dOase-A"/>
</dbReference>
<dbReference type="AlphaFoldDB" id="A0A1Y2N810"/>
<dbReference type="InterPro" id="IPR017941">
    <property type="entry name" value="Rieske_2Fe-2S"/>
</dbReference>
<dbReference type="PANTHER" id="PTHR43756:SF5">
    <property type="entry name" value="CHOLINE MONOOXYGENASE, CHLOROPLASTIC"/>
    <property type="match status" value="1"/>
</dbReference>
<keyword evidence="5" id="KW-0408">Iron</keyword>
<dbReference type="SUPFAM" id="SSF55961">
    <property type="entry name" value="Bet v1-like"/>
    <property type="match status" value="1"/>
</dbReference>
<evidence type="ECO:0000256" key="1">
    <source>
        <dbReference type="ARBA" id="ARBA00001962"/>
    </source>
</evidence>
<dbReference type="Gene3D" id="3.90.380.10">
    <property type="entry name" value="Naphthalene 1,2-dioxygenase Alpha Subunit, Chain A, domain 1"/>
    <property type="match status" value="1"/>
</dbReference>
<evidence type="ECO:0000256" key="5">
    <source>
        <dbReference type="ARBA" id="ARBA00023004"/>
    </source>
</evidence>
<dbReference type="STRING" id="2074.BG845_00946"/>
<sequence>MSDTAQSDTAQSATARSATALSDTAVRLRRPGWSLPQAAYTDPEVFTADLERIWAGGWLFAGHTCELAEPGDYLTRDVGRDRVIVVRGDDGALHAHHDVCAHRGSRLTTADRGCVRAFVCPYHQWVYRTDGTLRSARLMGEDFGVSAYRLAPAAVHEIEGLVFVCLADEPPDISGFAEALGPQLAPHRLADARIETRLRYRVAANWKTLVENNRECYHCAGSHPEFTLSNFDLGVNGDLRSNPRYDAAVARARSRWARRGLASAEVSFPDGAWYRVARLPLRDGFVTESLDGRPVAPFLGRLGAADAGSLRVVGLPDMWAHANSDYAVTTRLTPVDAGTTDVELCFLVRADAGAVDRDALTAVWRATSEQDWALCEQAYAGIASRGYRPGPLSPVVEASVEAFLGWYERALG</sequence>
<dbReference type="GO" id="GO:0051537">
    <property type="term" value="F:2 iron, 2 sulfur cluster binding"/>
    <property type="evidence" value="ECO:0007669"/>
    <property type="project" value="UniProtKB-KW"/>
</dbReference>
<dbReference type="EMBL" id="MIGB01000003">
    <property type="protein sequence ID" value="OSY43341.1"/>
    <property type="molecule type" value="Genomic_DNA"/>
</dbReference>
<protein>
    <submittedName>
        <fullName evidence="8">Anthranilate 1,2-dioxygenase large subunit</fullName>
        <ecNumber evidence="8">1.14.12.1</ecNumber>
    </submittedName>
</protein>
<dbReference type="GO" id="GO:0005506">
    <property type="term" value="F:iron ion binding"/>
    <property type="evidence" value="ECO:0007669"/>
    <property type="project" value="InterPro"/>
</dbReference>